<gene>
    <name evidence="9" type="ORF">KQY15_17500</name>
</gene>
<dbReference type="InterPro" id="IPR000834">
    <property type="entry name" value="Peptidase_M14"/>
</dbReference>
<dbReference type="EMBL" id="JAHRID010000010">
    <property type="protein sequence ID" value="MBV2130897.1"/>
    <property type="molecule type" value="Genomic_DNA"/>
</dbReference>
<dbReference type="PANTHER" id="PTHR11705:SF143">
    <property type="entry name" value="SLL0236 PROTEIN"/>
    <property type="match status" value="1"/>
</dbReference>
<keyword evidence="6" id="KW-0482">Metalloprotease</keyword>
<evidence type="ECO:0000256" key="3">
    <source>
        <dbReference type="ARBA" id="ARBA00022670"/>
    </source>
</evidence>
<accession>A0ABS6MQ18</accession>
<comment type="cofactor">
    <cofactor evidence="1">
        <name>Zn(2+)</name>
        <dbReference type="ChEBI" id="CHEBI:29105"/>
    </cofactor>
</comment>
<proteinExistence type="inferred from homology"/>
<dbReference type="PANTHER" id="PTHR11705">
    <property type="entry name" value="PROTEASE FAMILY M14 CARBOXYPEPTIDASE A,B"/>
    <property type="match status" value="1"/>
</dbReference>
<evidence type="ECO:0000256" key="2">
    <source>
        <dbReference type="ARBA" id="ARBA00005988"/>
    </source>
</evidence>
<evidence type="ECO:0000256" key="6">
    <source>
        <dbReference type="ARBA" id="ARBA00023049"/>
    </source>
</evidence>
<evidence type="ECO:0000313" key="9">
    <source>
        <dbReference type="EMBL" id="MBV2130897.1"/>
    </source>
</evidence>
<sequence>MPALLEFYAGFWLTGRAKKLKETGMKLSVVVFFALWAGLAQAQYFNEPVDTRLPTPQQTLGHPVGEWHARHDQIQRYFEQLAGQSDNAMLEVIGYSHEQRPLLQLVISSPENLSRLDEIRQQHLEQAKQDKTIPSDAPVVIWLGYGVHGNESSAANAALVLAHYLTAVKTEEVAAWLSRAVILIQPSLNPDGHDRFALWANMHRGSKPVADPQHREHIEPWPNGRPNHYWFDLNRDWLLLQHPESQARIAQFHQWLPNVVGDFHEMGTNSSYFFQPGIPSRNYPLTPERNFEITAAMAEFHAAAFDERKQLYYSEESFDDFYVGKGSTYPDVNGSVGILFEQASSRGHLQESINGLLSFSDTIKNQFTASLSTIRGAVAKRQELLAYQQEFYQSAVAKAKADKTKGYMLTDDGDQSRLHALLDLLQRHHIAVYPLDRDWQDDDVKYLAGKSFFVPLQQPQYRLIKAAFSTEKNFKDNTFYDVSSWTLPYAFNIEFRAVNREPGRALANAQWQATPQLKQPLAAGAYAYAFSWQDQQAPVLLQALLTEGVVVRSALNGFSALTSDNTEQFAAGSMLIAAGLQKEADWFSRLQQLQQQYPVKVHAIRSGLTPDGSDLGSHNFAVINKPEVLLIAGPGVNSTEAGEVWYNLERLAGISPSMVEPDRLSRVNLNRYTHIILADGSYRSWQDSQISQLKQWTEQGGVLWGHKEGAAWLAKAGLLQTGVWQSKEMKQLIPQQDLSYADREALAARQRIAGAIFSAELDLSHPLTFGVPRARLPLFKNDIMLLQPASSLFANVALYSTNPHLAGYSAAEYVPKIAQGAAIVAHNLGRGRVIGMTDNPVFRGYFYGSSRILINAMFLGNSFSAPLQAE</sequence>
<comment type="caution">
    <text evidence="7">Lacks conserved residue(s) required for the propagation of feature annotation.</text>
</comment>
<evidence type="ECO:0000259" key="8">
    <source>
        <dbReference type="PROSITE" id="PS52035"/>
    </source>
</evidence>
<dbReference type="PROSITE" id="PS52035">
    <property type="entry name" value="PEPTIDASE_M14"/>
    <property type="match status" value="1"/>
</dbReference>
<keyword evidence="10" id="KW-1185">Reference proteome</keyword>
<reference evidence="9 10" key="1">
    <citation type="submission" date="2021-06" db="EMBL/GenBank/DDBJ databases">
        <title>Rheinheimera indica sp. nov., isolated from deep-sea sediment.</title>
        <authorList>
            <person name="Wang Z."/>
            <person name="Zhang X.-Y."/>
        </authorList>
    </citation>
    <scope>NUCLEOTIDE SEQUENCE [LARGE SCALE GENOMIC DNA]</scope>
    <source>
        <strain evidence="9 10">SM2107</strain>
    </source>
</reference>
<dbReference type="Proteomes" id="UP000704611">
    <property type="component" value="Unassembled WGS sequence"/>
</dbReference>
<dbReference type="Pfam" id="PF00246">
    <property type="entry name" value="Peptidase_M14"/>
    <property type="match status" value="1"/>
</dbReference>
<evidence type="ECO:0000256" key="4">
    <source>
        <dbReference type="ARBA" id="ARBA00022801"/>
    </source>
</evidence>
<dbReference type="SMART" id="SM00631">
    <property type="entry name" value="Zn_pept"/>
    <property type="match status" value="1"/>
</dbReference>
<keyword evidence="5" id="KW-0862">Zinc</keyword>
<evidence type="ECO:0000256" key="1">
    <source>
        <dbReference type="ARBA" id="ARBA00001947"/>
    </source>
</evidence>
<feature type="domain" description="Peptidase M14" evidence="8">
    <location>
        <begin position="67"/>
        <end position="363"/>
    </location>
</feature>
<protein>
    <submittedName>
        <fullName evidence="9">Peptidase M14</fullName>
    </submittedName>
</protein>
<evidence type="ECO:0000313" key="10">
    <source>
        <dbReference type="Proteomes" id="UP000704611"/>
    </source>
</evidence>
<evidence type="ECO:0000256" key="7">
    <source>
        <dbReference type="PROSITE-ProRule" id="PRU01379"/>
    </source>
</evidence>
<organism evidence="9 10">
    <name type="scientific">Arsukibacterium indicum</name>
    <dbReference type="NCBI Taxonomy" id="2848612"/>
    <lineage>
        <taxon>Bacteria</taxon>
        <taxon>Pseudomonadati</taxon>
        <taxon>Pseudomonadota</taxon>
        <taxon>Gammaproteobacteria</taxon>
        <taxon>Chromatiales</taxon>
        <taxon>Chromatiaceae</taxon>
        <taxon>Arsukibacterium</taxon>
    </lineage>
</organism>
<keyword evidence="4" id="KW-0378">Hydrolase</keyword>
<comment type="caution">
    <text evidence="9">The sequence shown here is derived from an EMBL/GenBank/DDBJ whole genome shotgun (WGS) entry which is preliminary data.</text>
</comment>
<evidence type="ECO:0000256" key="5">
    <source>
        <dbReference type="ARBA" id="ARBA00022833"/>
    </source>
</evidence>
<keyword evidence="3" id="KW-0645">Protease</keyword>
<name>A0ABS6MQ18_9GAMM</name>
<comment type="similarity">
    <text evidence="2 7">Belongs to the peptidase M14 family.</text>
</comment>